<feature type="transmembrane region" description="Helical" evidence="7">
    <location>
        <begin position="87"/>
        <end position="106"/>
    </location>
</feature>
<dbReference type="PROSITE" id="PS50850">
    <property type="entry name" value="MFS"/>
    <property type="match status" value="1"/>
</dbReference>
<accession>A0A9P4Q3U3</accession>
<keyword evidence="4 7" id="KW-1133">Transmembrane helix</keyword>
<dbReference type="InterPro" id="IPR020846">
    <property type="entry name" value="MFS_dom"/>
</dbReference>
<evidence type="ECO:0000256" key="1">
    <source>
        <dbReference type="ARBA" id="ARBA00004141"/>
    </source>
</evidence>
<feature type="transmembrane region" description="Helical" evidence="7">
    <location>
        <begin position="403"/>
        <end position="422"/>
    </location>
</feature>
<evidence type="ECO:0000256" key="2">
    <source>
        <dbReference type="ARBA" id="ARBA00022448"/>
    </source>
</evidence>
<dbReference type="Pfam" id="PF07690">
    <property type="entry name" value="MFS_1"/>
    <property type="match status" value="1"/>
</dbReference>
<feature type="transmembrane region" description="Helical" evidence="7">
    <location>
        <begin position="327"/>
        <end position="347"/>
    </location>
</feature>
<feature type="domain" description="Major facilitator superfamily (MFS) profile" evidence="8">
    <location>
        <begin position="49"/>
        <end position="500"/>
    </location>
</feature>
<feature type="transmembrane region" description="Helical" evidence="7">
    <location>
        <begin position="118"/>
        <end position="138"/>
    </location>
</feature>
<comment type="subcellular location">
    <subcellularLocation>
        <location evidence="1">Membrane</location>
        <topology evidence="1">Multi-pass membrane protein</topology>
    </subcellularLocation>
</comment>
<comment type="caution">
    <text evidence="9">The sequence shown here is derived from an EMBL/GenBank/DDBJ whole genome shotgun (WGS) entry which is preliminary data.</text>
</comment>
<evidence type="ECO:0000256" key="4">
    <source>
        <dbReference type="ARBA" id="ARBA00022989"/>
    </source>
</evidence>
<dbReference type="Gene3D" id="1.20.1250.20">
    <property type="entry name" value="MFS general substrate transporter like domains"/>
    <property type="match status" value="1"/>
</dbReference>
<evidence type="ECO:0000313" key="10">
    <source>
        <dbReference type="Proteomes" id="UP000799441"/>
    </source>
</evidence>
<dbReference type="GO" id="GO:0022857">
    <property type="term" value="F:transmembrane transporter activity"/>
    <property type="evidence" value="ECO:0007669"/>
    <property type="project" value="InterPro"/>
</dbReference>
<keyword evidence="5 7" id="KW-0472">Membrane</keyword>
<name>A0A9P4Q3U3_9PEZI</name>
<feature type="compositionally biased region" description="Low complexity" evidence="6">
    <location>
        <begin position="629"/>
        <end position="642"/>
    </location>
</feature>
<dbReference type="PANTHER" id="PTHR23502:SF132">
    <property type="entry name" value="POLYAMINE TRANSPORTER 2-RELATED"/>
    <property type="match status" value="1"/>
</dbReference>
<feature type="transmembrane region" description="Helical" evidence="7">
    <location>
        <begin position="474"/>
        <end position="495"/>
    </location>
</feature>
<evidence type="ECO:0000313" key="9">
    <source>
        <dbReference type="EMBL" id="KAF2717921.1"/>
    </source>
</evidence>
<evidence type="ECO:0000256" key="6">
    <source>
        <dbReference type="SAM" id="MobiDB-lite"/>
    </source>
</evidence>
<feature type="transmembrane region" description="Helical" evidence="7">
    <location>
        <begin position="49"/>
        <end position="67"/>
    </location>
</feature>
<feature type="transmembrane region" description="Helical" evidence="7">
    <location>
        <begin position="176"/>
        <end position="199"/>
    </location>
</feature>
<dbReference type="InterPro" id="IPR036259">
    <property type="entry name" value="MFS_trans_sf"/>
</dbReference>
<keyword evidence="10" id="KW-1185">Reference proteome</keyword>
<dbReference type="InterPro" id="IPR011701">
    <property type="entry name" value="MFS"/>
</dbReference>
<feature type="transmembrane region" description="Helical" evidence="7">
    <location>
        <begin position="373"/>
        <end position="397"/>
    </location>
</feature>
<feature type="compositionally biased region" description="Polar residues" evidence="6">
    <location>
        <begin position="557"/>
        <end position="587"/>
    </location>
</feature>
<evidence type="ECO:0000256" key="3">
    <source>
        <dbReference type="ARBA" id="ARBA00022692"/>
    </source>
</evidence>
<dbReference type="GO" id="GO:0005886">
    <property type="term" value="C:plasma membrane"/>
    <property type="evidence" value="ECO:0007669"/>
    <property type="project" value="TreeGrafter"/>
</dbReference>
<feature type="transmembrane region" description="Helical" evidence="7">
    <location>
        <begin position="280"/>
        <end position="307"/>
    </location>
</feature>
<keyword evidence="2" id="KW-0813">Transport</keyword>
<dbReference type="SUPFAM" id="SSF103473">
    <property type="entry name" value="MFS general substrate transporter"/>
    <property type="match status" value="1"/>
</dbReference>
<evidence type="ECO:0000256" key="5">
    <source>
        <dbReference type="ARBA" id="ARBA00023136"/>
    </source>
</evidence>
<feature type="region of interest" description="Disordered" evidence="6">
    <location>
        <begin position="545"/>
        <end position="596"/>
    </location>
</feature>
<dbReference type="OrthoDB" id="5376138at2759"/>
<keyword evidence="3 7" id="KW-0812">Transmembrane</keyword>
<dbReference type="PANTHER" id="PTHR23502">
    <property type="entry name" value="MAJOR FACILITATOR SUPERFAMILY"/>
    <property type="match status" value="1"/>
</dbReference>
<feature type="region of interest" description="Disordered" evidence="6">
    <location>
        <begin position="619"/>
        <end position="642"/>
    </location>
</feature>
<evidence type="ECO:0000259" key="8">
    <source>
        <dbReference type="PROSITE" id="PS50850"/>
    </source>
</evidence>
<dbReference type="AlphaFoldDB" id="A0A9P4Q3U3"/>
<organism evidence="9 10">
    <name type="scientific">Polychaeton citri CBS 116435</name>
    <dbReference type="NCBI Taxonomy" id="1314669"/>
    <lineage>
        <taxon>Eukaryota</taxon>
        <taxon>Fungi</taxon>
        <taxon>Dikarya</taxon>
        <taxon>Ascomycota</taxon>
        <taxon>Pezizomycotina</taxon>
        <taxon>Dothideomycetes</taxon>
        <taxon>Dothideomycetidae</taxon>
        <taxon>Capnodiales</taxon>
        <taxon>Capnodiaceae</taxon>
        <taxon>Polychaeton</taxon>
    </lineage>
</organism>
<protein>
    <submittedName>
        <fullName evidence="9">MFS general substrate transporter</fullName>
    </submittedName>
</protein>
<sequence length="642" mass="70849">MERTELSATAGSLSASGEKATKKCGHILDQESSYEHTAYIFRSSKKWQIICVIILCQISMNFNAAAYSSAKSGLLTWSGLTPTIVDLGGALFLIPYGVGCELWAPFSEEFGRRPIMQISLVLVTLCSLPCALANSFWLVLAFRILGGLASAGGSVTLAIVPDLFEDGIERQQATIAVVWSSVAGSVIGPVVAGFQAQYLSWRWNFGMQIILGVAAWVAHLTVVPETSSDVLLDKRAKYVRSLPEDDPDRDITALGPMESRGSLRERLHWWKMLTLMARPYYMLTTEPLVGCLSLLSGFADMLVYLSLDAFGIVLDPWGFSPVAKGLAFLPLLVGYFAGWLIYSCWYYRDENIRVQKRKEPDEANWSFAPERKLTLLCILVITLPIGLALMGLCTLGYHWGWHWIWLLTSTSLTGLANFAIYAGSIDYMIQAYGSEFSASATGGNGFCRDVLAGIAAFWAKPFFRNIKKGTKYQLAIPQFILAALAALLMIPVFVFTKYGSWFREHSEYASALANKREERREVRQEAISRGASLYAVSRCASVRSTKPEIGRGRPRSTIGSLMSQSVLSRPQSRPRSLPTSRLGSRANSPVCGRPSNEETLGAAVEQLDRLQTIESVSAWTKSEEKKSRVQVSTEEVESTRSS</sequence>
<proteinExistence type="predicted"/>
<reference evidence="9" key="1">
    <citation type="journal article" date="2020" name="Stud. Mycol.">
        <title>101 Dothideomycetes genomes: a test case for predicting lifestyles and emergence of pathogens.</title>
        <authorList>
            <person name="Haridas S."/>
            <person name="Albert R."/>
            <person name="Binder M."/>
            <person name="Bloem J."/>
            <person name="Labutti K."/>
            <person name="Salamov A."/>
            <person name="Andreopoulos B."/>
            <person name="Baker S."/>
            <person name="Barry K."/>
            <person name="Bills G."/>
            <person name="Bluhm B."/>
            <person name="Cannon C."/>
            <person name="Castanera R."/>
            <person name="Culley D."/>
            <person name="Daum C."/>
            <person name="Ezra D."/>
            <person name="Gonzalez J."/>
            <person name="Henrissat B."/>
            <person name="Kuo A."/>
            <person name="Liang C."/>
            <person name="Lipzen A."/>
            <person name="Lutzoni F."/>
            <person name="Magnuson J."/>
            <person name="Mondo S."/>
            <person name="Nolan M."/>
            <person name="Ohm R."/>
            <person name="Pangilinan J."/>
            <person name="Park H.-J."/>
            <person name="Ramirez L."/>
            <person name="Alfaro M."/>
            <person name="Sun H."/>
            <person name="Tritt A."/>
            <person name="Yoshinaga Y."/>
            <person name="Zwiers L.-H."/>
            <person name="Turgeon B."/>
            <person name="Goodwin S."/>
            <person name="Spatafora J."/>
            <person name="Crous P."/>
            <person name="Grigoriev I."/>
        </authorList>
    </citation>
    <scope>NUCLEOTIDE SEQUENCE</scope>
    <source>
        <strain evidence="9">CBS 116435</strain>
    </source>
</reference>
<dbReference type="Proteomes" id="UP000799441">
    <property type="component" value="Unassembled WGS sequence"/>
</dbReference>
<evidence type="ECO:0000256" key="7">
    <source>
        <dbReference type="SAM" id="Phobius"/>
    </source>
</evidence>
<gene>
    <name evidence="9" type="ORF">K431DRAFT_232024</name>
</gene>
<dbReference type="EMBL" id="MU003834">
    <property type="protein sequence ID" value="KAF2717921.1"/>
    <property type="molecule type" value="Genomic_DNA"/>
</dbReference>